<dbReference type="InterPro" id="IPR022496">
    <property type="entry name" value="T6A_TsaB"/>
</dbReference>
<dbReference type="NCBIfam" id="TIGR03725">
    <property type="entry name" value="T6A_YeaZ"/>
    <property type="match status" value="1"/>
</dbReference>
<keyword evidence="3" id="KW-1185">Reference proteome</keyword>
<dbReference type="InterPro" id="IPR000905">
    <property type="entry name" value="Gcp-like_dom"/>
</dbReference>
<evidence type="ECO:0000313" key="3">
    <source>
        <dbReference type="Proteomes" id="UP000257144"/>
    </source>
</evidence>
<dbReference type="SUPFAM" id="SSF53067">
    <property type="entry name" value="Actin-like ATPase domain"/>
    <property type="match status" value="2"/>
</dbReference>
<dbReference type="GO" id="GO:0016740">
    <property type="term" value="F:transferase activity"/>
    <property type="evidence" value="ECO:0007669"/>
    <property type="project" value="UniProtKB-KW"/>
</dbReference>
<dbReference type="RefSeq" id="WP_115454107.1">
    <property type="nucleotide sequence ID" value="NZ_QNQT01000019.1"/>
</dbReference>
<dbReference type="Gene3D" id="3.30.420.40">
    <property type="match status" value="2"/>
</dbReference>
<evidence type="ECO:0000313" key="2">
    <source>
        <dbReference type="EMBL" id="RDU34726.1"/>
    </source>
</evidence>
<dbReference type="GO" id="GO:0005829">
    <property type="term" value="C:cytosol"/>
    <property type="evidence" value="ECO:0007669"/>
    <property type="project" value="TreeGrafter"/>
</dbReference>
<evidence type="ECO:0000259" key="1">
    <source>
        <dbReference type="Pfam" id="PF00814"/>
    </source>
</evidence>
<dbReference type="GO" id="GO:0002949">
    <property type="term" value="P:tRNA threonylcarbamoyladenosine modification"/>
    <property type="evidence" value="ECO:0007669"/>
    <property type="project" value="InterPro"/>
</dbReference>
<proteinExistence type="predicted"/>
<gene>
    <name evidence="2" type="primary">tsaB</name>
    <name evidence="2" type="ORF">DRW41_21755</name>
</gene>
<name>A0A3D8GKU0_9BACI</name>
<dbReference type="InterPro" id="IPR043129">
    <property type="entry name" value="ATPase_NBD"/>
</dbReference>
<keyword evidence="2" id="KW-0808">Transferase</keyword>
<organism evidence="2 3">
    <name type="scientific">Neobacillus piezotolerans</name>
    <dbReference type="NCBI Taxonomy" id="2259171"/>
    <lineage>
        <taxon>Bacteria</taxon>
        <taxon>Bacillati</taxon>
        <taxon>Bacillota</taxon>
        <taxon>Bacilli</taxon>
        <taxon>Bacillales</taxon>
        <taxon>Bacillaceae</taxon>
        <taxon>Neobacillus</taxon>
    </lineage>
</organism>
<protein>
    <submittedName>
        <fullName evidence="2">tRNA (Adenosine(37)-N6)-threonylcarbamoyltransferase complex dimerization subunit type 1 TsaB</fullName>
    </submittedName>
</protein>
<dbReference type="Pfam" id="PF00814">
    <property type="entry name" value="TsaD"/>
    <property type="match status" value="1"/>
</dbReference>
<dbReference type="EMBL" id="QNQT01000019">
    <property type="protein sequence ID" value="RDU34726.1"/>
    <property type="molecule type" value="Genomic_DNA"/>
</dbReference>
<dbReference type="AlphaFoldDB" id="A0A3D8GKU0"/>
<feature type="domain" description="Gcp-like" evidence="1">
    <location>
        <begin position="26"/>
        <end position="224"/>
    </location>
</feature>
<accession>A0A3D8GKU0</accession>
<dbReference type="PANTHER" id="PTHR11735">
    <property type="entry name" value="TRNA N6-ADENOSINE THREONYLCARBAMOYLTRANSFERASE"/>
    <property type="match status" value="1"/>
</dbReference>
<sequence length="233" mass="25491">MRILAIDTSNYPLGVAVIDGDKVVAEYITNVKRNHSVRIMPAIEAAMKEAELSPSDLNKIVVAEGPGSYTGVRIGVTVAKTLAWTLGIPLSGVSSLKVLAMAGRYFQGYIAPIFDARRGQVYTGLYKFENGRLAVVESDRLAMMDDWAEKLADLQEKTLFVGNDVSLHLETISGKMGEKAVISATAERNPRPAELAFLGKNKPDADVHSFVPNYIRLAEAEAKWLEARSRSHE</sequence>
<dbReference type="Proteomes" id="UP000257144">
    <property type="component" value="Unassembled WGS sequence"/>
</dbReference>
<reference evidence="2 3" key="1">
    <citation type="submission" date="2018-07" db="EMBL/GenBank/DDBJ databases">
        <title>Bacillus sp. YLB-04 draft genome sequence.</title>
        <authorList>
            <person name="Yu L."/>
            <person name="Tang X."/>
        </authorList>
    </citation>
    <scope>NUCLEOTIDE SEQUENCE [LARGE SCALE GENOMIC DNA]</scope>
    <source>
        <strain evidence="2 3">YLB-04</strain>
    </source>
</reference>
<dbReference type="OrthoDB" id="9784166at2"/>
<dbReference type="PANTHER" id="PTHR11735:SF11">
    <property type="entry name" value="TRNA THREONYLCARBAMOYLADENOSINE BIOSYNTHESIS PROTEIN TSAB"/>
    <property type="match status" value="1"/>
</dbReference>
<dbReference type="CDD" id="cd24032">
    <property type="entry name" value="ASKHA_NBD_TsaB"/>
    <property type="match status" value="1"/>
</dbReference>
<comment type="caution">
    <text evidence="2">The sequence shown here is derived from an EMBL/GenBank/DDBJ whole genome shotgun (WGS) entry which is preliminary data.</text>
</comment>